<dbReference type="SUPFAM" id="SSF55455">
    <property type="entry name" value="SRF-like"/>
    <property type="match status" value="1"/>
</dbReference>
<sequence length="277" mass="31596">MKNDKVFFERKATLMKKARQFSELCESQICVVCYDSTGKLFVWPEDSIRAHSVISNYYEKLESKKRNNSEVGLSNVLGKKLRKLEEKVSTTTHDNVTVNGVSSIPIMNWDEKLAILSKNSLMGLAQYFEAKIKGLDEKIEMGKGKSQLIVSQTQVQNNNDDHDGFDQDDYFNSLPTLMPLPPPLLPSMPQHYGPLNYEDYPCNDTEYSESQFDDGQIQEFYGATGVSHQLHYRASASGYYATDHHLQSMSTVSSPLQYCNSFHSQQLYVQPYGKFMM</sequence>
<dbReference type="EMBL" id="JAATIP010000050">
    <property type="protein sequence ID" value="KAF4384000.1"/>
    <property type="molecule type" value="Genomic_DNA"/>
</dbReference>
<dbReference type="GO" id="GO:0005634">
    <property type="term" value="C:nucleus"/>
    <property type="evidence" value="ECO:0007669"/>
    <property type="project" value="UniProtKB-SubCell"/>
</dbReference>
<evidence type="ECO:0000256" key="4">
    <source>
        <dbReference type="ARBA" id="ARBA00023163"/>
    </source>
</evidence>
<dbReference type="PRINTS" id="PR00404">
    <property type="entry name" value="MADSDOMAIN"/>
</dbReference>
<dbReference type="Proteomes" id="UP000525078">
    <property type="component" value="Unassembled WGS sequence"/>
</dbReference>
<evidence type="ECO:0000256" key="1">
    <source>
        <dbReference type="ARBA" id="ARBA00004123"/>
    </source>
</evidence>
<evidence type="ECO:0000313" key="8">
    <source>
        <dbReference type="Proteomes" id="UP000525078"/>
    </source>
</evidence>
<organism evidence="7 8">
    <name type="scientific">Cannabis sativa</name>
    <name type="common">Hemp</name>
    <name type="synonym">Marijuana</name>
    <dbReference type="NCBI Taxonomy" id="3483"/>
    <lineage>
        <taxon>Eukaryota</taxon>
        <taxon>Viridiplantae</taxon>
        <taxon>Streptophyta</taxon>
        <taxon>Embryophyta</taxon>
        <taxon>Tracheophyta</taxon>
        <taxon>Spermatophyta</taxon>
        <taxon>Magnoliopsida</taxon>
        <taxon>eudicotyledons</taxon>
        <taxon>Gunneridae</taxon>
        <taxon>Pentapetalae</taxon>
        <taxon>rosids</taxon>
        <taxon>fabids</taxon>
        <taxon>Rosales</taxon>
        <taxon>Cannabaceae</taxon>
        <taxon>Cannabis</taxon>
    </lineage>
</organism>
<proteinExistence type="predicted"/>
<dbReference type="PROSITE" id="PS50066">
    <property type="entry name" value="MADS_BOX_2"/>
    <property type="match status" value="1"/>
</dbReference>
<dbReference type="Pfam" id="PF00319">
    <property type="entry name" value="SRF-TF"/>
    <property type="match status" value="1"/>
</dbReference>
<keyword evidence="5" id="KW-0539">Nucleus</keyword>
<name>A0A7J6GNT4_CANSA</name>
<accession>A0A7J6GNT4</accession>
<evidence type="ECO:0000256" key="2">
    <source>
        <dbReference type="ARBA" id="ARBA00023015"/>
    </source>
</evidence>
<keyword evidence="3" id="KW-0238">DNA-binding</keyword>
<dbReference type="Gene3D" id="3.40.1810.10">
    <property type="entry name" value="Transcription factor, MADS-box"/>
    <property type="match status" value="1"/>
</dbReference>
<evidence type="ECO:0000256" key="5">
    <source>
        <dbReference type="ARBA" id="ARBA00023242"/>
    </source>
</evidence>
<evidence type="ECO:0000313" key="7">
    <source>
        <dbReference type="EMBL" id="KAF4384000.1"/>
    </source>
</evidence>
<protein>
    <recommendedName>
        <fullName evidence="6">MADS-box domain-containing protein</fullName>
    </recommendedName>
</protein>
<dbReference type="GO" id="GO:0046983">
    <property type="term" value="F:protein dimerization activity"/>
    <property type="evidence" value="ECO:0007669"/>
    <property type="project" value="InterPro"/>
</dbReference>
<dbReference type="InterPro" id="IPR002100">
    <property type="entry name" value="TF_MADSbox"/>
</dbReference>
<keyword evidence="2" id="KW-0805">Transcription regulation</keyword>
<feature type="domain" description="MADS-box" evidence="6">
    <location>
        <begin position="1"/>
        <end position="47"/>
    </location>
</feature>
<keyword evidence="4" id="KW-0804">Transcription</keyword>
<evidence type="ECO:0000256" key="3">
    <source>
        <dbReference type="ARBA" id="ARBA00023125"/>
    </source>
</evidence>
<dbReference type="GO" id="GO:0003677">
    <property type="term" value="F:DNA binding"/>
    <property type="evidence" value="ECO:0007669"/>
    <property type="project" value="UniProtKB-KW"/>
</dbReference>
<dbReference type="AlphaFoldDB" id="A0A7J6GNT4"/>
<evidence type="ECO:0000259" key="6">
    <source>
        <dbReference type="PROSITE" id="PS50066"/>
    </source>
</evidence>
<dbReference type="InterPro" id="IPR036879">
    <property type="entry name" value="TF_MADSbox_sf"/>
</dbReference>
<gene>
    <name evidence="7" type="ORF">F8388_018752</name>
</gene>
<reference evidence="7 8" key="1">
    <citation type="journal article" date="2020" name="bioRxiv">
        <title>Sequence and annotation of 42 cannabis genomes reveals extensive copy number variation in cannabinoid synthesis and pathogen resistance genes.</title>
        <authorList>
            <person name="Mckernan K.J."/>
            <person name="Helbert Y."/>
            <person name="Kane L.T."/>
            <person name="Ebling H."/>
            <person name="Zhang L."/>
            <person name="Liu B."/>
            <person name="Eaton Z."/>
            <person name="Mclaughlin S."/>
            <person name="Kingan S."/>
            <person name="Baybayan P."/>
            <person name="Concepcion G."/>
            <person name="Jordan M."/>
            <person name="Riva A."/>
            <person name="Barbazuk W."/>
            <person name="Harkins T."/>
        </authorList>
    </citation>
    <scope>NUCLEOTIDE SEQUENCE [LARGE SCALE GENOMIC DNA]</scope>
    <source>
        <strain evidence="8">cv. Jamaican Lion 4</strain>
        <tissue evidence="7">Leaf</tissue>
    </source>
</reference>
<comment type="caution">
    <text evidence="7">The sequence shown here is derived from an EMBL/GenBank/DDBJ whole genome shotgun (WGS) entry which is preliminary data.</text>
</comment>
<comment type="subcellular location">
    <subcellularLocation>
        <location evidence="1">Nucleus</location>
    </subcellularLocation>
</comment>